<evidence type="ECO:0000313" key="2">
    <source>
        <dbReference type="EMBL" id="AAM38782.1"/>
    </source>
</evidence>
<gene>
    <name evidence="2" type="ordered locus">XAC3945</name>
</gene>
<proteinExistence type="predicted"/>
<dbReference type="KEGG" id="xac:XAC3945"/>
<evidence type="ECO:0000259" key="1">
    <source>
        <dbReference type="Pfam" id="PF13476"/>
    </source>
</evidence>
<dbReference type="SUPFAM" id="SSF52540">
    <property type="entry name" value="P-loop containing nucleoside triphosphate hydrolases"/>
    <property type="match status" value="1"/>
</dbReference>
<dbReference type="AlphaFoldDB" id="A0AAI8EUG8"/>
<sequence>MAELTITNFRKINNAVLHFQSGLNVLVGANNAGKTAIVDALRSLLAGHDEPYPRLGNPPAH</sequence>
<dbReference type="EMBL" id="AE008923">
    <property type="protein sequence ID" value="AAM38782.1"/>
    <property type="molecule type" value="Genomic_DNA"/>
</dbReference>
<dbReference type="Proteomes" id="UP000000576">
    <property type="component" value="Chromosome"/>
</dbReference>
<dbReference type="InterPro" id="IPR027417">
    <property type="entry name" value="P-loop_NTPase"/>
</dbReference>
<organism evidence="2 3">
    <name type="scientific">Xanthomonas axonopodis pv. citri (strain 306)</name>
    <dbReference type="NCBI Taxonomy" id="190486"/>
    <lineage>
        <taxon>Bacteria</taxon>
        <taxon>Pseudomonadati</taxon>
        <taxon>Pseudomonadota</taxon>
        <taxon>Gammaproteobacteria</taxon>
        <taxon>Lysobacterales</taxon>
        <taxon>Lysobacteraceae</taxon>
        <taxon>Xanthomonas</taxon>
    </lineage>
</organism>
<dbReference type="Gene3D" id="3.40.50.300">
    <property type="entry name" value="P-loop containing nucleotide triphosphate hydrolases"/>
    <property type="match status" value="1"/>
</dbReference>
<protein>
    <submittedName>
        <fullName evidence="2">Recombination related protein</fullName>
    </submittedName>
</protein>
<accession>A0AAI8EUG8</accession>
<name>A0AAI8EUG8_XANAC</name>
<evidence type="ECO:0000313" key="3">
    <source>
        <dbReference type="Proteomes" id="UP000000576"/>
    </source>
</evidence>
<dbReference type="Pfam" id="PF13476">
    <property type="entry name" value="AAA_23"/>
    <property type="match status" value="1"/>
</dbReference>
<feature type="domain" description="Rad50/SbcC-type AAA" evidence="1">
    <location>
        <begin position="3"/>
        <end position="53"/>
    </location>
</feature>
<dbReference type="InterPro" id="IPR038729">
    <property type="entry name" value="Rad50/SbcC_AAA"/>
</dbReference>
<reference evidence="2 3" key="1">
    <citation type="journal article" date="2002" name="Nature">
        <title>Comparison of the genomes of two Xanthomonas pathogens with differing host specificities.</title>
        <authorList>
            <person name="da Silva A.C."/>
            <person name="Ferro J.A."/>
            <person name="Reinach F.C."/>
            <person name="Farah C.S."/>
            <person name="Furlan L.R."/>
            <person name="Quaggio R.B."/>
            <person name="Monteiro-Vitorello C.B."/>
            <person name="Van Sluys M.A."/>
            <person name="Almeida N.F."/>
            <person name="Alves L.M."/>
            <person name="do Amaral A.M."/>
            <person name="Bertolini M.C."/>
            <person name="Camargo L.E."/>
            <person name="Camarotte G."/>
            <person name="Cannavan F."/>
            <person name="Cardozo J."/>
            <person name="Chambergo F."/>
            <person name="Ciapina L.P."/>
            <person name="Cicarelli R.M."/>
            <person name="Coutinho L.L."/>
            <person name="Cursino-Santos J.R."/>
            <person name="El-Dorry H."/>
            <person name="Faria J.B."/>
            <person name="Ferreira A.J."/>
            <person name="Ferreira R.C."/>
            <person name="Ferro M.I."/>
            <person name="Formighieri E.F."/>
            <person name="Franco M.C."/>
            <person name="Greggio C.C."/>
            <person name="Gruber A."/>
            <person name="Katsuyama A.M."/>
            <person name="Kishi L.T."/>
            <person name="Leite R.P."/>
            <person name="Lemos E.G."/>
            <person name="Lemos M.V."/>
            <person name="Locali E.C."/>
            <person name="Machado M.A."/>
            <person name="Madeira A.M."/>
            <person name="Martinez-Rossi N.M."/>
            <person name="Martins E.C."/>
            <person name="Meidanis J."/>
            <person name="Menck C.F."/>
            <person name="Miyaki C.Y."/>
            <person name="Moon D.H."/>
            <person name="Moreira L.M."/>
            <person name="Novo M.T."/>
            <person name="Okura V.K."/>
            <person name="Oliveira M.C."/>
            <person name="Oliveira V.R."/>
            <person name="Pereira H.A."/>
            <person name="Rossi A."/>
            <person name="Sena J.A."/>
            <person name="Silva C."/>
            <person name="de Souza R.F."/>
            <person name="Spinola L.A."/>
            <person name="Takita M.A."/>
            <person name="Tamura R.E."/>
            <person name="Teixeira E.C."/>
            <person name="Tezza R.I."/>
            <person name="Trindade dos Santos M."/>
            <person name="Truffi D."/>
            <person name="Tsai S.M."/>
            <person name="White F.F."/>
            <person name="Setubal J.C."/>
            <person name="Kitajima J.P."/>
        </authorList>
    </citation>
    <scope>NUCLEOTIDE SEQUENCE [LARGE SCALE GENOMIC DNA]</scope>
    <source>
        <strain evidence="2 3">306</strain>
    </source>
</reference>